<dbReference type="GO" id="GO:0005634">
    <property type="term" value="C:nucleus"/>
    <property type="evidence" value="ECO:0007669"/>
    <property type="project" value="UniProtKB-SubCell"/>
</dbReference>
<evidence type="ECO:0000256" key="1">
    <source>
        <dbReference type="ARBA" id="ARBA00004123"/>
    </source>
</evidence>
<keyword evidence="7" id="KW-1185">Reference proteome</keyword>
<evidence type="ECO:0000256" key="2">
    <source>
        <dbReference type="ARBA" id="ARBA00022473"/>
    </source>
</evidence>
<dbReference type="PANTHER" id="PTHR12972">
    <property type="entry name" value="DOWNSTREAM NEIGHBOR OF SON"/>
    <property type="match status" value="1"/>
</dbReference>
<evidence type="ECO:0000256" key="5">
    <source>
        <dbReference type="SAM" id="MobiDB-lite"/>
    </source>
</evidence>
<evidence type="ECO:0000256" key="3">
    <source>
        <dbReference type="ARBA" id="ARBA00023242"/>
    </source>
</evidence>
<feature type="region of interest" description="Disordered" evidence="5">
    <location>
        <begin position="285"/>
        <end position="304"/>
    </location>
</feature>
<evidence type="ECO:0000313" key="7">
    <source>
        <dbReference type="Proteomes" id="UP001212841"/>
    </source>
</evidence>
<proteinExistence type="inferred from homology"/>
<evidence type="ECO:0000256" key="4">
    <source>
        <dbReference type="ARBA" id="ARBA00025806"/>
    </source>
</evidence>
<dbReference type="PANTHER" id="PTHR12972:SF0">
    <property type="entry name" value="PROTEIN DOWNSTREAM NEIGHBOR OF SON"/>
    <property type="match status" value="1"/>
</dbReference>
<gene>
    <name evidence="6" type="ORF">HK097_001678</name>
</gene>
<comment type="similarity">
    <text evidence="4">Belongs to the DONSON family.</text>
</comment>
<comment type="caution">
    <text evidence="6">The sequence shown here is derived from an EMBL/GenBank/DDBJ whole genome shotgun (WGS) entry which is preliminary data.</text>
</comment>
<feature type="region of interest" description="Disordered" evidence="5">
    <location>
        <begin position="20"/>
        <end position="61"/>
    </location>
</feature>
<reference evidence="6" key="1">
    <citation type="submission" date="2020-05" db="EMBL/GenBank/DDBJ databases">
        <title>Phylogenomic resolution of chytrid fungi.</title>
        <authorList>
            <person name="Stajich J.E."/>
            <person name="Amses K."/>
            <person name="Simmons R."/>
            <person name="Seto K."/>
            <person name="Myers J."/>
            <person name="Bonds A."/>
            <person name="Quandt C.A."/>
            <person name="Barry K."/>
            <person name="Liu P."/>
            <person name="Grigoriev I."/>
            <person name="Longcore J.E."/>
            <person name="James T.Y."/>
        </authorList>
    </citation>
    <scope>NUCLEOTIDE SEQUENCE</scope>
    <source>
        <strain evidence="6">JEL0318</strain>
    </source>
</reference>
<dbReference type="EMBL" id="JADGJD010000134">
    <property type="protein sequence ID" value="KAJ3054497.1"/>
    <property type="molecule type" value="Genomic_DNA"/>
</dbReference>
<keyword evidence="3" id="KW-0539">Nucleus</keyword>
<dbReference type="AlphaFoldDB" id="A0AAD5X3F5"/>
<keyword evidence="2" id="KW-0217">Developmental protein</keyword>
<feature type="region of interest" description="Disordered" evidence="5">
    <location>
        <begin position="204"/>
        <end position="223"/>
    </location>
</feature>
<protein>
    <submittedName>
        <fullName evidence="6">Uncharacterized protein</fullName>
    </submittedName>
</protein>
<organism evidence="6 7">
    <name type="scientific">Rhizophlyctis rosea</name>
    <dbReference type="NCBI Taxonomy" id="64517"/>
    <lineage>
        <taxon>Eukaryota</taxon>
        <taxon>Fungi</taxon>
        <taxon>Fungi incertae sedis</taxon>
        <taxon>Chytridiomycota</taxon>
        <taxon>Chytridiomycota incertae sedis</taxon>
        <taxon>Chytridiomycetes</taxon>
        <taxon>Rhizophlyctidales</taxon>
        <taxon>Rhizophlyctidaceae</taxon>
        <taxon>Rhizophlyctis</taxon>
    </lineage>
</organism>
<dbReference type="GO" id="GO:0033260">
    <property type="term" value="P:nuclear DNA replication"/>
    <property type="evidence" value="ECO:0007669"/>
    <property type="project" value="TreeGrafter"/>
</dbReference>
<dbReference type="InterPro" id="IPR024861">
    <property type="entry name" value="Donson"/>
</dbReference>
<sequence>MPPENPSKKRPLDLAALRQRQLQSRKRRAVDPAAKTAPTDTPKSSSPKSVSPKVATVPTPLLAVEDIPVAARPLPPTKPSLSSENPVFSIFGQKRALNQTKSSLDLNPFARKTVGLTKTKKPNPFQVLRTLSNAETEEDSDAAPKVNVSQGIAFDATAKAGHHVINALREPRRTLSCPADLFSSNATYEPKPLPTCRTKVESWTLDDDASSGEGSVTSEDEEQSVILELLSNDDLLKQKLVKAKESPETSSPFMSFLKKGSMDMPPLDSADAENLLRLSNAPINSSSVNSSLSGKTQPGTAHPPLDWTLKSSATFTSDVSFAWCSELNSAEDSANLISFVAQAQSGDKQTAFQHCLYHWIYPVEVNSPTRVSVVIKILGKLADKASLEPHEETEYKAFLSLEETWKRAFRSLYYITRNGQSAYFYYISSEFSVLFFGEDAKAGLECEAILSRSTAGIRKQLQKDDINFEVVGASRKTPLPDEIKMGKSLEHADADEDTDFLKAQEVAPRMQKDNEDASTLRFVGHSNVHGLFDFLLNWKEPRTERRAERFPTLLAPSPFLNGCLQSAEVTKNGQVRNATRRTSGSDALAIRYNLKLSGYILPSSAAKLLEIMRKSQKGGIAEQFSAHFRTDSRTIGLNGGVTDVRNGDSGSLKLAKVDSVICEDDLFRAM</sequence>
<comment type="subcellular location">
    <subcellularLocation>
        <location evidence="1">Nucleus</location>
    </subcellularLocation>
</comment>
<evidence type="ECO:0000313" key="6">
    <source>
        <dbReference type="EMBL" id="KAJ3054497.1"/>
    </source>
</evidence>
<accession>A0AAD5X3F5</accession>
<feature type="compositionally biased region" description="Low complexity" evidence="5">
    <location>
        <begin position="35"/>
        <end position="58"/>
    </location>
</feature>
<dbReference type="Proteomes" id="UP001212841">
    <property type="component" value="Unassembled WGS sequence"/>
</dbReference>
<name>A0AAD5X3F5_9FUNG</name>